<keyword evidence="2" id="KW-0235">DNA replication</keyword>
<name>A0A645GAR4_9ZZZZ</name>
<dbReference type="Gene3D" id="1.20.1050.90">
    <property type="entry name" value="RecF/RecN/SMC, N-terminal domain"/>
    <property type="match status" value="1"/>
</dbReference>
<evidence type="ECO:0000256" key="5">
    <source>
        <dbReference type="ARBA" id="ARBA00023125"/>
    </source>
</evidence>
<dbReference type="SUPFAM" id="SSF52540">
    <property type="entry name" value="P-loop containing nucleoside triphosphate hydrolases"/>
    <property type="match status" value="1"/>
</dbReference>
<protein>
    <submittedName>
        <fullName evidence="6">DNA replication and repair protein RecF</fullName>
    </submittedName>
</protein>
<dbReference type="GO" id="GO:0000731">
    <property type="term" value="P:DNA synthesis involved in DNA repair"/>
    <property type="evidence" value="ECO:0007669"/>
    <property type="project" value="TreeGrafter"/>
</dbReference>
<keyword evidence="5" id="KW-0238">DNA-binding</keyword>
<dbReference type="AlphaFoldDB" id="A0A645GAR4"/>
<dbReference type="GO" id="GO:0006302">
    <property type="term" value="P:double-strand break repair"/>
    <property type="evidence" value="ECO:0007669"/>
    <property type="project" value="TreeGrafter"/>
</dbReference>
<dbReference type="InterPro" id="IPR001238">
    <property type="entry name" value="DNA-binding_RecF"/>
</dbReference>
<dbReference type="EMBL" id="VSSQ01072309">
    <property type="protein sequence ID" value="MPN23715.1"/>
    <property type="molecule type" value="Genomic_DNA"/>
</dbReference>
<dbReference type="InterPro" id="IPR042174">
    <property type="entry name" value="RecF_2"/>
</dbReference>
<evidence type="ECO:0000256" key="1">
    <source>
        <dbReference type="ARBA" id="ARBA00022490"/>
    </source>
</evidence>
<reference evidence="6" key="1">
    <citation type="submission" date="2019-08" db="EMBL/GenBank/DDBJ databases">
        <authorList>
            <person name="Kucharzyk K."/>
            <person name="Murdoch R.W."/>
            <person name="Higgins S."/>
            <person name="Loffler F."/>
        </authorList>
    </citation>
    <scope>NUCLEOTIDE SEQUENCE</scope>
</reference>
<dbReference type="PROSITE" id="PS00618">
    <property type="entry name" value="RECF_2"/>
    <property type="match status" value="1"/>
</dbReference>
<dbReference type="PANTHER" id="PTHR32182:SF0">
    <property type="entry name" value="DNA REPLICATION AND REPAIR PROTEIN RECF"/>
    <property type="match status" value="1"/>
</dbReference>
<dbReference type="GO" id="GO:0003697">
    <property type="term" value="F:single-stranded DNA binding"/>
    <property type="evidence" value="ECO:0007669"/>
    <property type="project" value="InterPro"/>
</dbReference>
<gene>
    <name evidence="6" type="primary">recF_61</name>
    <name evidence="6" type="ORF">SDC9_171108</name>
</gene>
<keyword evidence="4" id="KW-0067">ATP-binding</keyword>
<dbReference type="GO" id="GO:0006260">
    <property type="term" value="P:DNA replication"/>
    <property type="evidence" value="ECO:0007669"/>
    <property type="project" value="UniProtKB-KW"/>
</dbReference>
<comment type="caution">
    <text evidence="6">The sequence shown here is derived from an EMBL/GenBank/DDBJ whole genome shotgun (WGS) entry which is preliminary data.</text>
</comment>
<proteinExistence type="inferred from homology"/>
<accession>A0A645GAR4</accession>
<evidence type="ECO:0000256" key="4">
    <source>
        <dbReference type="ARBA" id="ARBA00022840"/>
    </source>
</evidence>
<keyword evidence="3" id="KW-0547">Nucleotide-binding</keyword>
<dbReference type="GO" id="GO:0005524">
    <property type="term" value="F:ATP binding"/>
    <property type="evidence" value="ECO:0007669"/>
    <property type="project" value="UniProtKB-KW"/>
</dbReference>
<evidence type="ECO:0000313" key="6">
    <source>
        <dbReference type="EMBL" id="MPN23715.1"/>
    </source>
</evidence>
<dbReference type="InterPro" id="IPR027417">
    <property type="entry name" value="P-loop_NTPase"/>
</dbReference>
<dbReference type="HAMAP" id="MF_00365">
    <property type="entry name" value="RecF"/>
    <property type="match status" value="1"/>
</dbReference>
<dbReference type="PANTHER" id="PTHR32182">
    <property type="entry name" value="DNA REPLICATION AND REPAIR PROTEIN RECF"/>
    <property type="match status" value="1"/>
</dbReference>
<evidence type="ECO:0000256" key="2">
    <source>
        <dbReference type="ARBA" id="ARBA00022705"/>
    </source>
</evidence>
<dbReference type="InterPro" id="IPR018078">
    <property type="entry name" value="DNA-binding_RecF_CS"/>
</dbReference>
<evidence type="ECO:0000256" key="3">
    <source>
        <dbReference type="ARBA" id="ARBA00022741"/>
    </source>
</evidence>
<keyword evidence="1" id="KW-0963">Cytoplasm</keyword>
<organism evidence="6">
    <name type="scientific">bioreactor metagenome</name>
    <dbReference type="NCBI Taxonomy" id="1076179"/>
    <lineage>
        <taxon>unclassified sequences</taxon>
        <taxon>metagenomes</taxon>
        <taxon>ecological metagenomes</taxon>
    </lineage>
</organism>
<sequence length="155" mass="17146">MASDIYSGISSGREHLTMKYENTAPPDEEEYMAALLAARRRDVENGYSTVGVHRDDLKLSLNDLDARAFGSQGQQRSIALSLKLAEGFLLREELGENPVFLLDDVMSELDTARQDYILNQVTDVQVFITCCDPATVGALKNGRSFKLEAGSIVRE</sequence>